<comment type="caution">
    <text evidence="7">The sequence shown here is derived from an EMBL/GenBank/DDBJ whole genome shotgun (WGS) entry which is preliminary data.</text>
</comment>
<dbReference type="PANTHER" id="PTHR46929">
    <property type="entry name" value="EXPRESSED PROTEIN"/>
    <property type="match status" value="1"/>
</dbReference>
<evidence type="ECO:0000256" key="1">
    <source>
        <dbReference type="ARBA" id="ARBA00001968"/>
    </source>
</evidence>
<dbReference type="Proteomes" id="UP001418222">
    <property type="component" value="Unassembled WGS sequence"/>
</dbReference>
<dbReference type="Pfam" id="PF26138">
    <property type="entry name" value="DUF8040"/>
    <property type="match status" value="1"/>
</dbReference>
<feature type="domain" description="DUF8040" evidence="6">
    <location>
        <begin position="49"/>
        <end position="141"/>
    </location>
</feature>
<dbReference type="Pfam" id="PF13359">
    <property type="entry name" value="DDE_Tnp_4"/>
    <property type="match status" value="1"/>
</dbReference>
<accession>A0AAP0BA91</accession>
<dbReference type="InterPro" id="IPR058353">
    <property type="entry name" value="DUF8040"/>
</dbReference>
<dbReference type="GO" id="GO:0046872">
    <property type="term" value="F:metal ion binding"/>
    <property type="evidence" value="ECO:0007669"/>
    <property type="project" value="UniProtKB-KW"/>
</dbReference>
<dbReference type="PANTHER" id="PTHR46929:SF3">
    <property type="entry name" value="MYB_SANT-LIKE DOMAIN-CONTAINING PROTEIN"/>
    <property type="match status" value="1"/>
</dbReference>
<dbReference type="InterPro" id="IPR027806">
    <property type="entry name" value="HARBI1_dom"/>
</dbReference>
<evidence type="ECO:0000256" key="2">
    <source>
        <dbReference type="ARBA" id="ARBA00022723"/>
    </source>
</evidence>
<organism evidence="7 8">
    <name type="scientific">Platanthera zijinensis</name>
    <dbReference type="NCBI Taxonomy" id="2320716"/>
    <lineage>
        <taxon>Eukaryota</taxon>
        <taxon>Viridiplantae</taxon>
        <taxon>Streptophyta</taxon>
        <taxon>Embryophyta</taxon>
        <taxon>Tracheophyta</taxon>
        <taxon>Spermatophyta</taxon>
        <taxon>Magnoliopsida</taxon>
        <taxon>Liliopsida</taxon>
        <taxon>Asparagales</taxon>
        <taxon>Orchidaceae</taxon>
        <taxon>Orchidoideae</taxon>
        <taxon>Orchideae</taxon>
        <taxon>Orchidinae</taxon>
        <taxon>Platanthera</taxon>
    </lineage>
</organism>
<evidence type="ECO:0000259" key="4">
    <source>
        <dbReference type="Pfam" id="PF12776"/>
    </source>
</evidence>
<feature type="region of interest" description="Disordered" evidence="3">
    <location>
        <begin position="397"/>
        <end position="422"/>
    </location>
</feature>
<keyword evidence="2" id="KW-0479">Metal-binding</keyword>
<evidence type="ECO:0000313" key="7">
    <source>
        <dbReference type="EMBL" id="KAK8934091.1"/>
    </source>
</evidence>
<feature type="domain" description="Myb/SANT-like" evidence="4">
    <location>
        <begin position="258"/>
        <end position="353"/>
    </location>
</feature>
<evidence type="ECO:0000259" key="6">
    <source>
        <dbReference type="Pfam" id="PF26138"/>
    </source>
</evidence>
<evidence type="ECO:0000259" key="5">
    <source>
        <dbReference type="Pfam" id="PF13359"/>
    </source>
</evidence>
<dbReference type="InterPro" id="IPR024752">
    <property type="entry name" value="Myb/SANT-like_dom"/>
</dbReference>
<comment type="cofactor">
    <cofactor evidence="1">
        <name>a divalent metal cation</name>
        <dbReference type="ChEBI" id="CHEBI:60240"/>
    </cofactor>
</comment>
<keyword evidence="8" id="KW-1185">Reference proteome</keyword>
<dbReference type="EMBL" id="JBBWWQ010000012">
    <property type="protein sequence ID" value="KAK8934091.1"/>
    <property type="molecule type" value="Genomic_DNA"/>
</dbReference>
<evidence type="ECO:0008006" key="9">
    <source>
        <dbReference type="Google" id="ProtNLM"/>
    </source>
</evidence>
<evidence type="ECO:0000256" key="3">
    <source>
        <dbReference type="SAM" id="MobiDB-lite"/>
    </source>
</evidence>
<name>A0AAP0BA91_9ASPA</name>
<reference evidence="7 8" key="1">
    <citation type="journal article" date="2022" name="Nat. Plants">
        <title>Genomes of leafy and leafless Platanthera orchids illuminate the evolution of mycoheterotrophy.</title>
        <authorList>
            <person name="Li M.H."/>
            <person name="Liu K.W."/>
            <person name="Li Z."/>
            <person name="Lu H.C."/>
            <person name="Ye Q.L."/>
            <person name="Zhang D."/>
            <person name="Wang J.Y."/>
            <person name="Li Y.F."/>
            <person name="Zhong Z.M."/>
            <person name="Liu X."/>
            <person name="Yu X."/>
            <person name="Liu D.K."/>
            <person name="Tu X.D."/>
            <person name="Liu B."/>
            <person name="Hao Y."/>
            <person name="Liao X.Y."/>
            <person name="Jiang Y.T."/>
            <person name="Sun W.H."/>
            <person name="Chen J."/>
            <person name="Chen Y.Q."/>
            <person name="Ai Y."/>
            <person name="Zhai J.W."/>
            <person name="Wu S.S."/>
            <person name="Zhou Z."/>
            <person name="Hsiao Y.Y."/>
            <person name="Wu W.L."/>
            <person name="Chen Y.Y."/>
            <person name="Lin Y.F."/>
            <person name="Hsu J.L."/>
            <person name="Li C.Y."/>
            <person name="Wang Z.W."/>
            <person name="Zhao X."/>
            <person name="Zhong W.Y."/>
            <person name="Ma X.K."/>
            <person name="Ma L."/>
            <person name="Huang J."/>
            <person name="Chen G.Z."/>
            <person name="Huang M.Z."/>
            <person name="Huang L."/>
            <person name="Peng D.H."/>
            <person name="Luo Y.B."/>
            <person name="Zou S.Q."/>
            <person name="Chen S.P."/>
            <person name="Lan S."/>
            <person name="Tsai W.C."/>
            <person name="Van de Peer Y."/>
            <person name="Liu Z.J."/>
        </authorList>
    </citation>
    <scope>NUCLEOTIDE SEQUENCE [LARGE SCALE GENOMIC DNA]</scope>
    <source>
        <strain evidence="7">Lor287</strain>
    </source>
</reference>
<proteinExistence type="predicted"/>
<protein>
    <recommendedName>
        <fullName evidence="9">Transposase</fullName>
    </recommendedName>
</protein>
<evidence type="ECO:0000313" key="8">
    <source>
        <dbReference type="Proteomes" id="UP001418222"/>
    </source>
</evidence>
<feature type="domain" description="DDE Tnp4" evidence="5">
    <location>
        <begin position="168"/>
        <end position="228"/>
    </location>
</feature>
<gene>
    <name evidence="7" type="ORF">KSP39_PZI014572</name>
</gene>
<dbReference type="Pfam" id="PF12776">
    <property type="entry name" value="Myb_DNA-bind_3"/>
    <property type="match status" value="1"/>
</dbReference>
<dbReference type="AlphaFoldDB" id="A0AAP0BA91"/>
<sequence>MDAIIELREKKRLFRRNRKIIVVLAAAAVVLSSPTVRGPSSLRDRQDHTRRILLARLYNGTDINCYNLLRMNKNSFRSLCNILVEKGLIVETQNVTVQESVGLFLYIIAHNNKFRDVGGTYLRSNDTISRHFNKVLKAILKLSTDYIKLPETTQASKWGYFKDCVGAIDGTHIDVTVPVIDQGKYRNRKQAITTNVLGVCDANMKFIYVLPGWEGSSSDSRVLRNALVREDRFEVPVVQQMDLGKEQAVKEKHKTYIHWTSEMDTALSSTLLDQLNLGNKGANGWKGVAFTAEITALWEECHVRMTKEKIMARLKTWNKYFQEISAMLDTSGFGWDWDKHVVKVDSAEVWADYIRAHPSLRHYKDKVIVNWSDLAALCGSDRATGINAATSVESANQIHVEDTDDEDDFGNESLRPRKKKAKKPSNLDKIADAVTHIAYNLDGPTEVAPVVQPRREMTRIEMMYAALAPMTDLSEADMISAIDMLGADEIKCECFLVMPEILRRAWLRLHLGD</sequence>